<keyword evidence="10" id="KW-1185">Reference proteome</keyword>
<organism evidence="9 10">
    <name type="scientific">Capsicum baccatum</name>
    <name type="common">Peruvian pepper</name>
    <dbReference type="NCBI Taxonomy" id="33114"/>
    <lineage>
        <taxon>Eukaryota</taxon>
        <taxon>Viridiplantae</taxon>
        <taxon>Streptophyta</taxon>
        <taxon>Embryophyta</taxon>
        <taxon>Tracheophyta</taxon>
        <taxon>Spermatophyta</taxon>
        <taxon>Magnoliopsida</taxon>
        <taxon>eudicotyledons</taxon>
        <taxon>Gunneridae</taxon>
        <taxon>Pentapetalae</taxon>
        <taxon>asterids</taxon>
        <taxon>lamiids</taxon>
        <taxon>Solanales</taxon>
        <taxon>Solanaceae</taxon>
        <taxon>Solanoideae</taxon>
        <taxon>Capsiceae</taxon>
        <taxon>Capsicum</taxon>
    </lineage>
</organism>
<dbReference type="SUPFAM" id="SSF47323">
    <property type="entry name" value="Anticodon-binding domain of a subclass of class I aminoacyl-tRNA synthetases"/>
    <property type="match status" value="1"/>
</dbReference>
<protein>
    <recommendedName>
        <fullName evidence="2">valine--tRNA ligase</fullName>
        <ecNumber evidence="2">6.1.1.9</ecNumber>
    </recommendedName>
    <alternativeName>
        <fullName evidence="8">Valyl-tRNA synthetase</fullName>
    </alternativeName>
</protein>
<evidence type="ECO:0000256" key="3">
    <source>
        <dbReference type="ARBA" id="ARBA00022598"/>
    </source>
</evidence>
<dbReference type="EMBL" id="MLFT02000005">
    <property type="protein sequence ID" value="PHT48693.1"/>
    <property type="molecule type" value="Genomic_DNA"/>
</dbReference>
<reference evidence="10" key="2">
    <citation type="journal article" date="2017" name="J. Anim. Genet.">
        <title>Multiple reference genome sequences of hot pepper reveal the massive evolution of plant disease resistance genes by retroduplication.</title>
        <authorList>
            <person name="Kim S."/>
            <person name="Park J."/>
            <person name="Yeom S.-I."/>
            <person name="Kim Y.-M."/>
            <person name="Seo E."/>
            <person name="Kim K.-T."/>
            <person name="Kim M.-S."/>
            <person name="Lee J.M."/>
            <person name="Cheong K."/>
            <person name="Shin H.-S."/>
            <person name="Kim S.-B."/>
            <person name="Han K."/>
            <person name="Lee J."/>
            <person name="Park M."/>
            <person name="Lee H.-A."/>
            <person name="Lee H.-Y."/>
            <person name="Lee Y."/>
            <person name="Oh S."/>
            <person name="Lee J.H."/>
            <person name="Choi E."/>
            <person name="Choi E."/>
            <person name="Lee S.E."/>
            <person name="Jeon J."/>
            <person name="Kim H."/>
            <person name="Choi G."/>
            <person name="Song H."/>
            <person name="Lee J."/>
            <person name="Lee S.-C."/>
            <person name="Kwon J.-K."/>
            <person name="Lee H.-Y."/>
            <person name="Koo N."/>
            <person name="Hong Y."/>
            <person name="Kim R.W."/>
            <person name="Kang W.-H."/>
            <person name="Huh J.H."/>
            <person name="Kang B.-C."/>
            <person name="Yang T.-J."/>
            <person name="Lee Y.-H."/>
            <person name="Bennetzen J.L."/>
            <person name="Choi D."/>
        </authorList>
    </citation>
    <scope>NUCLEOTIDE SEQUENCE [LARGE SCALE GENOMIC DNA]</scope>
    <source>
        <strain evidence="10">cv. PBC81</strain>
    </source>
</reference>
<dbReference type="InterPro" id="IPR002303">
    <property type="entry name" value="Valyl-tRNA_ligase"/>
</dbReference>
<comment type="caution">
    <text evidence="9">The sequence shown here is derived from an EMBL/GenBank/DDBJ whole genome shotgun (WGS) entry which is preliminary data.</text>
</comment>
<sequence length="115" mass="13379">MIFSSSELYVIKLGDDVPFSKSDKINLDTMRVVRYRQWCNNRWNSFRFSMTKLVDDNTPPTKIIPCEMPFSLWWILSALNEAIVRTVASPESYGLSNAQHWRYSFGGNISYVICL</sequence>
<keyword evidence="6" id="KW-0648">Protein biosynthesis</keyword>
<evidence type="ECO:0000256" key="1">
    <source>
        <dbReference type="ARBA" id="ARBA00005594"/>
    </source>
</evidence>
<comment type="similarity">
    <text evidence="1">Belongs to the class-I aminoacyl-tRNA synthetase family.</text>
</comment>
<dbReference type="Proteomes" id="UP000224567">
    <property type="component" value="Unassembled WGS sequence"/>
</dbReference>
<dbReference type="STRING" id="33114.A0A2G2WTY5"/>
<dbReference type="OrthoDB" id="629407at2759"/>
<dbReference type="EC" id="6.1.1.9" evidence="2"/>
<dbReference type="InterPro" id="IPR009080">
    <property type="entry name" value="tRNAsynth_Ia_anticodon-bd"/>
</dbReference>
<keyword evidence="5" id="KW-0067">ATP-binding</keyword>
<dbReference type="AlphaFoldDB" id="A0A2G2WTY5"/>
<dbReference type="PANTHER" id="PTHR11946">
    <property type="entry name" value="VALYL-TRNA SYNTHETASES"/>
    <property type="match status" value="1"/>
</dbReference>
<evidence type="ECO:0000256" key="6">
    <source>
        <dbReference type="ARBA" id="ARBA00022917"/>
    </source>
</evidence>
<dbReference type="GO" id="GO:0005524">
    <property type="term" value="F:ATP binding"/>
    <property type="evidence" value="ECO:0007669"/>
    <property type="project" value="UniProtKB-KW"/>
</dbReference>
<keyword evidence="4" id="KW-0547">Nucleotide-binding</keyword>
<dbReference type="GO" id="GO:0006438">
    <property type="term" value="P:valyl-tRNA aminoacylation"/>
    <property type="evidence" value="ECO:0007669"/>
    <property type="project" value="InterPro"/>
</dbReference>
<dbReference type="GO" id="GO:0004832">
    <property type="term" value="F:valine-tRNA ligase activity"/>
    <property type="evidence" value="ECO:0007669"/>
    <property type="project" value="UniProtKB-EC"/>
</dbReference>
<reference evidence="9 10" key="1">
    <citation type="journal article" date="2017" name="Genome Biol.">
        <title>New reference genome sequences of hot pepper reveal the massive evolution of plant disease-resistance genes by retroduplication.</title>
        <authorList>
            <person name="Kim S."/>
            <person name="Park J."/>
            <person name="Yeom S.I."/>
            <person name="Kim Y.M."/>
            <person name="Seo E."/>
            <person name="Kim K.T."/>
            <person name="Kim M.S."/>
            <person name="Lee J.M."/>
            <person name="Cheong K."/>
            <person name="Shin H.S."/>
            <person name="Kim S.B."/>
            <person name="Han K."/>
            <person name="Lee J."/>
            <person name="Park M."/>
            <person name="Lee H.A."/>
            <person name="Lee H.Y."/>
            <person name="Lee Y."/>
            <person name="Oh S."/>
            <person name="Lee J.H."/>
            <person name="Choi E."/>
            <person name="Choi E."/>
            <person name="Lee S.E."/>
            <person name="Jeon J."/>
            <person name="Kim H."/>
            <person name="Choi G."/>
            <person name="Song H."/>
            <person name="Lee J."/>
            <person name="Lee S.C."/>
            <person name="Kwon J.K."/>
            <person name="Lee H.Y."/>
            <person name="Koo N."/>
            <person name="Hong Y."/>
            <person name="Kim R.W."/>
            <person name="Kang W.H."/>
            <person name="Huh J.H."/>
            <person name="Kang B.C."/>
            <person name="Yang T.J."/>
            <person name="Lee Y.H."/>
            <person name="Bennetzen J.L."/>
            <person name="Choi D."/>
        </authorList>
    </citation>
    <scope>NUCLEOTIDE SEQUENCE [LARGE SCALE GENOMIC DNA]</scope>
    <source>
        <strain evidence="10">cv. PBC81</strain>
    </source>
</reference>
<proteinExistence type="inferred from homology"/>
<keyword evidence="7" id="KW-0030">Aminoacyl-tRNA synthetase</keyword>
<gene>
    <name evidence="9" type="ORF">CQW23_12901</name>
</gene>
<dbReference type="PANTHER" id="PTHR11946:SF109">
    <property type="entry name" value="VALINE--TRNA LIGASE"/>
    <property type="match status" value="1"/>
</dbReference>
<name>A0A2G2WTY5_CAPBA</name>
<evidence type="ECO:0000256" key="2">
    <source>
        <dbReference type="ARBA" id="ARBA00013169"/>
    </source>
</evidence>
<evidence type="ECO:0000256" key="5">
    <source>
        <dbReference type="ARBA" id="ARBA00022840"/>
    </source>
</evidence>
<evidence type="ECO:0000313" key="9">
    <source>
        <dbReference type="EMBL" id="PHT48693.1"/>
    </source>
</evidence>
<dbReference type="Gene3D" id="1.10.730.10">
    <property type="entry name" value="Isoleucyl-tRNA Synthetase, Domain 1"/>
    <property type="match status" value="1"/>
</dbReference>
<dbReference type="GO" id="GO:0005829">
    <property type="term" value="C:cytosol"/>
    <property type="evidence" value="ECO:0007669"/>
    <property type="project" value="TreeGrafter"/>
</dbReference>
<accession>A0A2G2WTY5</accession>
<evidence type="ECO:0000256" key="7">
    <source>
        <dbReference type="ARBA" id="ARBA00023146"/>
    </source>
</evidence>
<evidence type="ECO:0000313" key="10">
    <source>
        <dbReference type="Proteomes" id="UP000224567"/>
    </source>
</evidence>
<keyword evidence="3" id="KW-0436">Ligase</keyword>
<evidence type="ECO:0000256" key="8">
    <source>
        <dbReference type="ARBA" id="ARBA00029936"/>
    </source>
</evidence>
<evidence type="ECO:0000256" key="4">
    <source>
        <dbReference type="ARBA" id="ARBA00022741"/>
    </source>
</evidence>